<keyword evidence="3" id="KW-1185">Reference proteome</keyword>
<keyword evidence="1" id="KW-0812">Transmembrane</keyword>
<dbReference type="EMBL" id="BOMM01000073">
    <property type="protein sequence ID" value="GIE15855.1"/>
    <property type="molecule type" value="Genomic_DNA"/>
</dbReference>
<dbReference type="Proteomes" id="UP000598174">
    <property type="component" value="Unassembled WGS sequence"/>
</dbReference>
<evidence type="ECO:0000313" key="2">
    <source>
        <dbReference type="EMBL" id="GIE15855.1"/>
    </source>
</evidence>
<organism evidence="2 3">
    <name type="scientific">Paractinoplanes ferrugineus</name>
    <dbReference type="NCBI Taxonomy" id="113564"/>
    <lineage>
        <taxon>Bacteria</taxon>
        <taxon>Bacillati</taxon>
        <taxon>Actinomycetota</taxon>
        <taxon>Actinomycetes</taxon>
        <taxon>Micromonosporales</taxon>
        <taxon>Micromonosporaceae</taxon>
        <taxon>Paractinoplanes</taxon>
    </lineage>
</organism>
<dbReference type="AlphaFoldDB" id="A0A919MKK4"/>
<sequence length="62" mass="6284">MPIRILAMACLFLFGTDVGLTTGILAFWSGSTIPICLMSGAGALGSTVLVGAAVWAVIVTKV</sequence>
<proteinExistence type="predicted"/>
<gene>
    <name evidence="2" type="ORF">Afe05nite_76950</name>
</gene>
<evidence type="ECO:0000313" key="3">
    <source>
        <dbReference type="Proteomes" id="UP000598174"/>
    </source>
</evidence>
<feature type="transmembrane region" description="Helical" evidence="1">
    <location>
        <begin position="35"/>
        <end position="58"/>
    </location>
</feature>
<name>A0A919MKK4_9ACTN</name>
<keyword evidence="1" id="KW-1133">Transmembrane helix</keyword>
<evidence type="ECO:0000256" key="1">
    <source>
        <dbReference type="SAM" id="Phobius"/>
    </source>
</evidence>
<reference evidence="2" key="1">
    <citation type="submission" date="2021-01" db="EMBL/GenBank/DDBJ databases">
        <title>Whole genome shotgun sequence of Actinoplanes ferrugineus NBRC 15555.</title>
        <authorList>
            <person name="Komaki H."/>
            <person name="Tamura T."/>
        </authorList>
    </citation>
    <scope>NUCLEOTIDE SEQUENCE</scope>
    <source>
        <strain evidence="2">NBRC 15555</strain>
    </source>
</reference>
<protein>
    <submittedName>
        <fullName evidence="2">Uncharacterized protein</fullName>
    </submittedName>
</protein>
<accession>A0A919MKK4</accession>
<keyword evidence="1" id="KW-0472">Membrane</keyword>
<comment type="caution">
    <text evidence="2">The sequence shown here is derived from an EMBL/GenBank/DDBJ whole genome shotgun (WGS) entry which is preliminary data.</text>
</comment>
<feature type="transmembrane region" description="Helical" evidence="1">
    <location>
        <begin position="6"/>
        <end position="28"/>
    </location>
</feature>